<evidence type="ECO:0000256" key="8">
    <source>
        <dbReference type="SAM" id="Phobius"/>
    </source>
</evidence>
<comment type="subcellular location">
    <subcellularLocation>
        <location evidence="1">Cell membrane</location>
        <topology evidence="1">Multi-pass membrane protein</topology>
    </subcellularLocation>
</comment>
<dbReference type="OrthoDB" id="8554730at2"/>
<dbReference type="Gene3D" id="3.40.50.300">
    <property type="entry name" value="P-loop containing nucleotide triphosphate hydrolases"/>
    <property type="match status" value="1"/>
</dbReference>
<dbReference type="RefSeq" id="WP_143901275.1">
    <property type="nucleotide sequence ID" value="NZ_VJOL01000010.1"/>
</dbReference>
<evidence type="ECO:0000256" key="1">
    <source>
        <dbReference type="ARBA" id="ARBA00004651"/>
    </source>
</evidence>
<dbReference type="InterPro" id="IPR027417">
    <property type="entry name" value="P-loop_NTPase"/>
</dbReference>
<dbReference type="InterPro" id="IPR036640">
    <property type="entry name" value="ABC1_TM_sf"/>
</dbReference>
<keyword evidence="5 11" id="KW-0067">ATP-binding</keyword>
<evidence type="ECO:0000256" key="4">
    <source>
        <dbReference type="ARBA" id="ARBA00022741"/>
    </source>
</evidence>
<keyword evidence="4" id="KW-0547">Nucleotide-binding</keyword>
<accession>A0A554X4M0</accession>
<feature type="transmembrane region" description="Helical" evidence="8">
    <location>
        <begin position="29"/>
        <end position="48"/>
    </location>
</feature>
<dbReference type="NCBIfam" id="TIGR01842">
    <property type="entry name" value="type_I_sec_PrtD"/>
    <property type="match status" value="1"/>
</dbReference>
<dbReference type="EMBL" id="VJOL01000010">
    <property type="protein sequence ID" value="TSE30765.1"/>
    <property type="molecule type" value="Genomic_DNA"/>
</dbReference>
<evidence type="ECO:0000313" key="12">
    <source>
        <dbReference type="Proteomes" id="UP000318542"/>
    </source>
</evidence>
<dbReference type="AlphaFoldDB" id="A0A554X4M0"/>
<dbReference type="PROSITE" id="PS50929">
    <property type="entry name" value="ABC_TM1F"/>
    <property type="match status" value="1"/>
</dbReference>
<dbReference type="GO" id="GO:0016887">
    <property type="term" value="F:ATP hydrolysis activity"/>
    <property type="evidence" value="ECO:0007669"/>
    <property type="project" value="InterPro"/>
</dbReference>
<dbReference type="GO" id="GO:0005524">
    <property type="term" value="F:ATP binding"/>
    <property type="evidence" value="ECO:0007669"/>
    <property type="project" value="UniProtKB-KW"/>
</dbReference>
<feature type="domain" description="ABC transporter" evidence="9">
    <location>
        <begin position="337"/>
        <end position="572"/>
    </location>
</feature>
<dbReference type="Pfam" id="PF00664">
    <property type="entry name" value="ABC_membrane"/>
    <property type="match status" value="1"/>
</dbReference>
<dbReference type="Pfam" id="PF00005">
    <property type="entry name" value="ABC_tran"/>
    <property type="match status" value="1"/>
</dbReference>
<protein>
    <submittedName>
        <fullName evidence="11">Type I secretion system ATP-binding protein PrsD</fullName>
    </submittedName>
</protein>
<dbReference type="GO" id="GO:0034040">
    <property type="term" value="F:ATPase-coupled lipid transmembrane transporter activity"/>
    <property type="evidence" value="ECO:0007669"/>
    <property type="project" value="TreeGrafter"/>
</dbReference>
<feature type="transmembrane region" description="Helical" evidence="8">
    <location>
        <begin position="160"/>
        <end position="178"/>
    </location>
</feature>
<evidence type="ECO:0000256" key="2">
    <source>
        <dbReference type="ARBA" id="ARBA00022475"/>
    </source>
</evidence>
<dbReference type="PANTHER" id="PTHR24221">
    <property type="entry name" value="ATP-BINDING CASSETTE SUB-FAMILY B"/>
    <property type="match status" value="1"/>
</dbReference>
<dbReference type="SUPFAM" id="SSF52540">
    <property type="entry name" value="P-loop containing nucleoside triphosphate hydrolases"/>
    <property type="match status" value="1"/>
</dbReference>
<dbReference type="InterPro" id="IPR017871">
    <property type="entry name" value="ABC_transporter-like_CS"/>
</dbReference>
<dbReference type="PANTHER" id="PTHR24221:SF248">
    <property type="entry name" value="ABC TRANSPORTER TRANSMEMBRANE REGION"/>
    <property type="match status" value="1"/>
</dbReference>
<dbReference type="SMART" id="SM00382">
    <property type="entry name" value="AAA"/>
    <property type="match status" value="1"/>
</dbReference>
<evidence type="ECO:0000313" key="11">
    <source>
        <dbReference type="EMBL" id="TSE30765.1"/>
    </source>
</evidence>
<dbReference type="InterPro" id="IPR010128">
    <property type="entry name" value="ATPase_T1SS_PrtD-like"/>
</dbReference>
<evidence type="ECO:0000256" key="6">
    <source>
        <dbReference type="ARBA" id="ARBA00022989"/>
    </source>
</evidence>
<dbReference type="GO" id="GO:0005886">
    <property type="term" value="C:plasma membrane"/>
    <property type="evidence" value="ECO:0007669"/>
    <property type="project" value="UniProtKB-SubCell"/>
</dbReference>
<feature type="transmembrane region" description="Helical" evidence="8">
    <location>
        <begin position="60"/>
        <end position="80"/>
    </location>
</feature>
<dbReference type="SUPFAM" id="SSF90123">
    <property type="entry name" value="ABC transporter transmembrane region"/>
    <property type="match status" value="1"/>
</dbReference>
<dbReference type="Proteomes" id="UP000318542">
    <property type="component" value="Unassembled WGS sequence"/>
</dbReference>
<reference evidence="11 12" key="1">
    <citation type="submission" date="2019-07" db="EMBL/GenBank/DDBJ databases">
        <title>Tepidimonas thermarum AA-1 draft genome.</title>
        <authorList>
            <person name="Da Costa M.S."/>
            <person name="Froufe H.J.C."/>
            <person name="Egas C."/>
            <person name="Albuquerque L."/>
        </authorList>
    </citation>
    <scope>NUCLEOTIDE SEQUENCE [LARGE SCALE GENOMIC DNA]</scope>
    <source>
        <strain evidence="11 12">AA-1</strain>
    </source>
</reference>
<dbReference type="PROSITE" id="PS50893">
    <property type="entry name" value="ABC_TRANSPORTER_2"/>
    <property type="match status" value="1"/>
</dbReference>
<dbReference type="InterPro" id="IPR003439">
    <property type="entry name" value="ABC_transporter-like_ATP-bd"/>
</dbReference>
<feature type="domain" description="ABC transmembrane type-1" evidence="10">
    <location>
        <begin position="31"/>
        <end position="306"/>
    </location>
</feature>
<evidence type="ECO:0000259" key="10">
    <source>
        <dbReference type="PROSITE" id="PS50929"/>
    </source>
</evidence>
<sequence length="584" mass="62742">MNPSNPAAVAHPGELQDALRPLWPVVRRAWLYAAVASLLVLAPTFYMFEVYGRVLNSRNHNTLLMLTLGVVLAYAVMELLEWSRAEILREVGAWFDRRMAPRIVDAIHEFNLRRLGSANVQPMADLRIVRDFFHHPVVAAAMEAPVALVFLLVLFGIHPVLGWAALLGALIQAGLAWWNERLTQPPLSAANRSGIAAQQSAEGMLRNAEVVHAMGMLRSLRQRWWTLQQEMLQHQAVASNRAGAFSAVTKWIQIVWSSLLLGLGAWLVLENTLPGGAGMMIVGSVLGGRVLAPMVQLITQWRAVVGVRDAWGRLHQMLSQMPPAAPAMALPTPRGHLVAEGLIIAPPGGQQALLRNVVFELKPGEVMAVVGPSGAGKTTLARALVGLWPSMAGKVRLDGADVYAWRKDDLGPHIGYLPQGVELLEGTIADNIARFGHVDARRVREAAELVDLHTLIETLPNGYDTDIGADGLVLSGGQRQRVGLARALYGDPVLVVLDEPNASLDEAGDQALARAIQTLKARGTTFVVITHRTSILPVVDKMLVLVDGAVRAFGPRDDVLAALRGAPPAGGAPVPSTATAGAAA</sequence>
<name>A0A554X4M0_9BURK</name>
<dbReference type="GO" id="GO:0140359">
    <property type="term" value="F:ABC-type transporter activity"/>
    <property type="evidence" value="ECO:0007669"/>
    <property type="project" value="InterPro"/>
</dbReference>
<organism evidence="11 12">
    <name type="scientific">Tepidimonas thermarum</name>
    <dbReference type="NCBI Taxonomy" id="335431"/>
    <lineage>
        <taxon>Bacteria</taxon>
        <taxon>Pseudomonadati</taxon>
        <taxon>Pseudomonadota</taxon>
        <taxon>Betaproteobacteria</taxon>
        <taxon>Burkholderiales</taxon>
        <taxon>Tepidimonas</taxon>
    </lineage>
</organism>
<keyword evidence="6 8" id="KW-1133">Transmembrane helix</keyword>
<gene>
    <name evidence="11" type="primary">prsD_1</name>
    <name evidence="11" type="ORF">Tther_00842</name>
</gene>
<comment type="caution">
    <text evidence="11">The sequence shown here is derived from an EMBL/GenBank/DDBJ whole genome shotgun (WGS) entry which is preliminary data.</text>
</comment>
<proteinExistence type="predicted"/>
<dbReference type="GO" id="GO:0030253">
    <property type="term" value="P:protein secretion by the type I secretion system"/>
    <property type="evidence" value="ECO:0007669"/>
    <property type="project" value="InterPro"/>
</dbReference>
<dbReference type="PROSITE" id="PS00211">
    <property type="entry name" value="ABC_TRANSPORTER_1"/>
    <property type="match status" value="1"/>
</dbReference>
<keyword evidence="2" id="KW-1003">Cell membrane</keyword>
<dbReference type="Gene3D" id="1.20.1560.10">
    <property type="entry name" value="ABC transporter type 1, transmembrane domain"/>
    <property type="match status" value="1"/>
</dbReference>
<evidence type="ECO:0000256" key="5">
    <source>
        <dbReference type="ARBA" id="ARBA00022840"/>
    </source>
</evidence>
<keyword evidence="7 8" id="KW-0472">Membrane</keyword>
<evidence type="ECO:0000259" key="9">
    <source>
        <dbReference type="PROSITE" id="PS50893"/>
    </source>
</evidence>
<keyword evidence="3 8" id="KW-0812">Transmembrane</keyword>
<dbReference type="GO" id="GO:0030256">
    <property type="term" value="C:type I protein secretion system complex"/>
    <property type="evidence" value="ECO:0007669"/>
    <property type="project" value="InterPro"/>
</dbReference>
<dbReference type="InterPro" id="IPR011527">
    <property type="entry name" value="ABC1_TM_dom"/>
</dbReference>
<evidence type="ECO:0000256" key="3">
    <source>
        <dbReference type="ARBA" id="ARBA00022692"/>
    </source>
</evidence>
<keyword evidence="12" id="KW-1185">Reference proteome</keyword>
<dbReference type="InterPro" id="IPR039421">
    <property type="entry name" value="Type_1_exporter"/>
</dbReference>
<evidence type="ECO:0000256" key="7">
    <source>
        <dbReference type="ARBA" id="ARBA00023136"/>
    </source>
</evidence>
<dbReference type="InterPro" id="IPR003593">
    <property type="entry name" value="AAA+_ATPase"/>
</dbReference>